<proteinExistence type="predicted"/>
<keyword evidence="3" id="KW-1185">Reference proteome</keyword>
<feature type="compositionally biased region" description="Low complexity" evidence="1">
    <location>
        <begin position="146"/>
        <end position="159"/>
    </location>
</feature>
<dbReference type="EMBL" id="RRYP01031836">
    <property type="protein sequence ID" value="TNV70897.1"/>
    <property type="molecule type" value="Genomic_DNA"/>
</dbReference>
<reference evidence="2" key="1">
    <citation type="submission" date="2019-06" db="EMBL/GenBank/DDBJ databases">
        <authorList>
            <person name="Zheng W."/>
        </authorList>
    </citation>
    <scope>NUCLEOTIDE SEQUENCE</scope>
    <source>
        <strain evidence="2">QDHG01</strain>
    </source>
</reference>
<evidence type="ECO:0000313" key="2">
    <source>
        <dbReference type="EMBL" id="TNV70897.1"/>
    </source>
</evidence>
<dbReference type="Proteomes" id="UP000785679">
    <property type="component" value="Unassembled WGS sequence"/>
</dbReference>
<accession>A0A8J8N9L0</accession>
<evidence type="ECO:0000256" key="1">
    <source>
        <dbReference type="SAM" id="MobiDB-lite"/>
    </source>
</evidence>
<gene>
    <name evidence="2" type="ORF">FGO68_gene12822</name>
</gene>
<comment type="caution">
    <text evidence="2">The sequence shown here is derived from an EMBL/GenBank/DDBJ whole genome shotgun (WGS) entry which is preliminary data.</text>
</comment>
<feature type="region of interest" description="Disordered" evidence="1">
    <location>
        <begin position="128"/>
        <end position="179"/>
    </location>
</feature>
<sequence length="179" mass="19615">MALRSRGAARSMPTFLSSQSMLTPWAAAVRGPKKKKGPSKSEAPDSSDIVNIFKDRPDPEIHATDRYPPFLMGLIEESYTPDDVMMQMYRGERIPTGAEQWTLVSSFRRTYLNDQNRYMKDDWVYESDDDIGEDTGAIDEEDMQQAAAGGAAGEGAPAGEAKKEGGEEKKEGAAGGDKK</sequence>
<feature type="compositionally biased region" description="Acidic residues" evidence="1">
    <location>
        <begin position="128"/>
        <end position="143"/>
    </location>
</feature>
<dbReference type="OrthoDB" id="313438at2759"/>
<feature type="compositionally biased region" description="Basic and acidic residues" evidence="1">
    <location>
        <begin position="160"/>
        <end position="179"/>
    </location>
</feature>
<evidence type="ECO:0000313" key="3">
    <source>
        <dbReference type="Proteomes" id="UP000785679"/>
    </source>
</evidence>
<name>A0A8J8N9L0_HALGN</name>
<feature type="region of interest" description="Disordered" evidence="1">
    <location>
        <begin position="27"/>
        <end position="56"/>
    </location>
</feature>
<protein>
    <submittedName>
        <fullName evidence="2">Uncharacterized protein</fullName>
    </submittedName>
</protein>
<organism evidence="2 3">
    <name type="scientific">Halteria grandinella</name>
    <dbReference type="NCBI Taxonomy" id="5974"/>
    <lineage>
        <taxon>Eukaryota</taxon>
        <taxon>Sar</taxon>
        <taxon>Alveolata</taxon>
        <taxon>Ciliophora</taxon>
        <taxon>Intramacronucleata</taxon>
        <taxon>Spirotrichea</taxon>
        <taxon>Stichotrichia</taxon>
        <taxon>Sporadotrichida</taxon>
        <taxon>Halteriidae</taxon>
        <taxon>Halteria</taxon>
    </lineage>
</organism>
<dbReference type="AlphaFoldDB" id="A0A8J8N9L0"/>